<evidence type="ECO:0000256" key="4">
    <source>
        <dbReference type="ARBA" id="ARBA00022833"/>
    </source>
</evidence>
<comment type="caution">
    <text evidence="7">The sequence shown here is derived from an EMBL/GenBank/DDBJ whole genome shotgun (WGS) entry which is preliminary data.</text>
</comment>
<keyword evidence="2" id="KW-0479">Metal-binding</keyword>
<gene>
    <name evidence="7" type="ORF">H7F51_09045</name>
</gene>
<evidence type="ECO:0000313" key="8">
    <source>
        <dbReference type="Proteomes" id="UP000566813"/>
    </source>
</evidence>
<dbReference type="Proteomes" id="UP000566813">
    <property type="component" value="Unassembled WGS sequence"/>
</dbReference>
<dbReference type="Gene3D" id="3.60.15.10">
    <property type="entry name" value="Ribonuclease Z/Hydroxyacylglutathione hydrolase-like"/>
    <property type="match status" value="1"/>
</dbReference>
<organism evidence="7 8">
    <name type="scientific">Novosphingobium flavum</name>
    <dbReference type="NCBI Taxonomy" id="1778672"/>
    <lineage>
        <taxon>Bacteria</taxon>
        <taxon>Pseudomonadati</taxon>
        <taxon>Pseudomonadota</taxon>
        <taxon>Alphaproteobacteria</taxon>
        <taxon>Sphingomonadales</taxon>
        <taxon>Sphingomonadaceae</taxon>
        <taxon>Novosphingobium</taxon>
    </lineage>
</organism>
<keyword evidence="8" id="KW-1185">Reference proteome</keyword>
<evidence type="ECO:0000256" key="3">
    <source>
        <dbReference type="ARBA" id="ARBA00022801"/>
    </source>
</evidence>
<dbReference type="PANTHER" id="PTHR46233:SF3">
    <property type="entry name" value="HYDROXYACYLGLUTATHIONE HYDROLASE GLOC"/>
    <property type="match status" value="1"/>
</dbReference>
<accession>A0A7X1KLK0</accession>
<proteinExistence type="predicted"/>
<evidence type="ECO:0000256" key="1">
    <source>
        <dbReference type="ARBA" id="ARBA00001947"/>
    </source>
</evidence>
<dbReference type="InterPro" id="IPR001018">
    <property type="entry name" value="Beta-lactamase_class-B_CS"/>
</dbReference>
<keyword evidence="5" id="KW-0732">Signal</keyword>
<evidence type="ECO:0000256" key="5">
    <source>
        <dbReference type="SAM" id="SignalP"/>
    </source>
</evidence>
<name>A0A7X1KLK0_9SPHN</name>
<keyword evidence="4" id="KW-0862">Zinc</keyword>
<comment type="cofactor">
    <cofactor evidence="1">
        <name>Zn(2+)</name>
        <dbReference type="ChEBI" id="CHEBI:29105"/>
    </cofactor>
</comment>
<reference evidence="7 8" key="1">
    <citation type="submission" date="2020-08" db="EMBL/GenBank/DDBJ databases">
        <title>The genome sequence of type strain Novosphingobium flavum NBRC 111647.</title>
        <authorList>
            <person name="Liu Y."/>
        </authorList>
    </citation>
    <scope>NUCLEOTIDE SEQUENCE [LARGE SCALE GENOMIC DNA]</scope>
    <source>
        <strain evidence="7 8">NBRC 111647</strain>
    </source>
</reference>
<dbReference type="Pfam" id="PF00753">
    <property type="entry name" value="Lactamase_B"/>
    <property type="match status" value="1"/>
</dbReference>
<dbReference type="EMBL" id="JACLAW010000006">
    <property type="protein sequence ID" value="MBC2665669.1"/>
    <property type="molecule type" value="Genomic_DNA"/>
</dbReference>
<dbReference type="SUPFAM" id="SSF56281">
    <property type="entry name" value="Metallo-hydrolase/oxidoreductase"/>
    <property type="match status" value="1"/>
</dbReference>
<feature type="domain" description="Metallo-beta-lactamase" evidence="6">
    <location>
        <begin position="97"/>
        <end position="277"/>
    </location>
</feature>
<evidence type="ECO:0000313" key="7">
    <source>
        <dbReference type="EMBL" id="MBC2665669.1"/>
    </source>
</evidence>
<feature type="signal peptide" evidence="5">
    <location>
        <begin position="1"/>
        <end position="26"/>
    </location>
</feature>
<dbReference type="GO" id="GO:0008270">
    <property type="term" value="F:zinc ion binding"/>
    <property type="evidence" value="ECO:0007669"/>
    <property type="project" value="InterPro"/>
</dbReference>
<keyword evidence="3 7" id="KW-0378">Hydrolase</keyword>
<sequence length="340" mass="36837">MINKAVHTGLAMAAALGAMAPGAALAQQAAPHATPASAGIAQPHLVKALEIAAGESNWKHTALLTCYPEQAYTAQEVIRDPGAARVFDNFYYLGNGVVGSWAVDTPEGIILIDTMNDQAEADRYILAGMKKLGLDPKRIRIILVSHGHGDHYGGAKYLQDTYGAKVYMPKVDYDMAALRTGDKARPQPRLDVDIKDGDTVSLGGTALKVFITPGHTKGSVSLLIPVQDKGRATTIAYFGGITNRRISPEMHAGYEAWTERFLSLIANEHVEGYIGNHPSYDDTAGRIAYRRLFPKEANPFVSGTPETLRFVRVLQECNRNNTEIEKQVAGLAEPTRGTHD</sequence>
<dbReference type="InterPro" id="IPR001279">
    <property type="entry name" value="Metallo-B-lactamas"/>
</dbReference>
<dbReference type="RefSeq" id="WP_185663933.1">
    <property type="nucleotide sequence ID" value="NZ_JACLAW010000006.1"/>
</dbReference>
<dbReference type="PANTHER" id="PTHR46233">
    <property type="entry name" value="HYDROXYACYLGLUTATHIONE HYDROLASE GLOC"/>
    <property type="match status" value="1"/>
</dbReference>
<feature type="chain" id="PRO_5030765332" evidence="5">
    <location>
        <begin position="27"/>
        <end position="340"/>
    </location>
</feature>
<evidence type="ECO:0000259" key="6">
    <source>
        <dbReference type="SMART" id="SM00849"/>
    </source>
</evidence>
<dbReference type="SMART" id="SM00849">
    <property type="entry name" value="Lactamase_B"/>
    <property type="match status" value="1"/>
</dbReference>
<dbReference type="InterPro" id="IPR036866">
    <property type="entry name" value="RibonucZ/Hydroxyglut_hydro"/>
</dbReference>
<dbReference type="AlphaFoldDB" id="A0A7X1KLK0"/>
<dbReference type="GO" id="GO:0017001">
    <property type="term" value="P:antibiotic catabolic process"/>
    <property type="evidence" value="ECO:0007669"/>
    <property type="project" value="InterPro"/>
</dbReference>
<protein>
    <submittedName>
        <fullName evidence="7">MBL fold metallo-hydrolase</fullName>
    </submittedName>
</protein>
<dbReference type="GO" id="GO:0008800">
    <property type="term" value="F:beta-lactamase activity"/>
    <property type="evidence" value="ECO:0007669"/>
    <property type="project" value="InterPro"/>
</dbReference>
<evidence type="ECO:0000256" key="2">
    <source>
        <dbReference type="ARBA" id="ARBA00022723"/>
    </source>
</evidence>
<dbReference type="InterPro" id="IPR051453">
    <property type="entry name" value="MBL_Glyoxalase_II"/>
</dbReference>
<dbReference type="PROSITE" id="PS00743">
    <property type="entry name" value="BETA_LACTAMASE_B_1"/>
    <property type="match status" value="1"/>
</dbReference>